<name>A0A7U6GG00_CALEA</name>
<dbReference type="RefSeq" id="WP_014454080.1">
    <property type="nucleotide sequence ID" value="NC_017096.1"/>
</dbReference>
<dbReference type="Pfam" id="PF07615">
    <property type="entry name" value="Ykof"/>
    <property type="match status" value="1"/>
</dbReference>
<accession>A0A7U6GG00</accession>
<organism evidence="2 3">
    <name type="scientific">Caldisericum exile (strain DSM 21853 / NBRC 104410 / AZM16c01)</name>
    <dbReference type="NCBI Taxonomy" id="511051"/>
    <lineage>
        <taxon>Bacteria</taxon>
        <taxon>Pseudomonadati</taxon>
        <taxon>Caldisericota/Cryosericota group</taxon>
        <taxon>Caldisericota</taxon>
        <taxon>Caldisericia</taxon>
        <taxon>Caldisericales</taxon>
        <taxon>Caldisericaceae</taxon>
        <taxon>Caldisericum</taxon>
    </lineage>
</organism>
<dbReference type="OrthoDB" id="164222at2"/>
<evidence type="ECO:0000313" key="2">
    <source>
        <dbReference type="EMBL" id="BAL81685.1"/>
    </source>
</evidence>
<dbReference type="InterPro" id="IPR011522">
    <property type="entry name" value="Thiamin/HMP-bd_put_YkoF"/>
</dbReference>
<dbReference type="KEGG" id="cex:CSE_15590"/>
<sequence>MLITAQFSIYPLKVENYGDYVYDTVRIVKSFGLDVTVGPTSSVTYGDSELIFKAFNEVMRQFEGKVHFVFVITLSNACPKP</sequence>
<dbReference type="AlphaFoldDB" id="A0A7U6GG00"/>
<dbReference type="EMBL" id="AP012051">
    <property type="protein sequence ID" value="BAL81685.1"/>
    <property type="molecule type" value="Genomic_DNA"/>
</dbReference>
<reference evidence="2 3" key="1">
    <citation type="submission" date="2011-01" db="EMBL/GenBank/DDBJ databases">
        <title>Whole genome sequence of Caldisericum exile AZM16c01.</title>
        <authorList>
            <person name="Narita-Yamada S."/>
            <person name="Kawakoshi A."/>
            <person name="Nakamura S."/>
            <person name="Sasagawa M."/>
            <person name="Fukada J."/>
            <person name="Sekine M."/>
            <person name="Kato Y."/>
            <person name="Fukai R."/>
            <person name="Sasaki K."/>
            <person name="Hanamaki A."/>
            <person name="Narita H."/>
            <person name="Konno Y."/>
            <person name="Mori K."/>
            <person name="Yamazaki S."/>
            <person name="Suzuki K."/>
            <person name="Fujita N."/>
        </authorList>
    </citation>
    <scope>NUCLEOTIDE SEQUENCE [LARGE SCALE GENOMIC DNA]</scope>
    <source>
        <strain evidence="3">DSM 21853 / NBRC 104410 / AZM16c01</strain>
    </source>
</reference>
<gene>
    <name evidence="2" type="ordered locus">CSE_15590</name>
</gene>
<dbReference type="Gene3D" id="3.30.70.930">
    <property type="match status" value="1"/>
</dbReference>
<feature type="domain" description="Thiamin/hydroxymethyl pyrimidine-binding YkoF putative" evidence="1">
    <location>
        <begin position="4"/>
        <end position="79"/>
    </location>
</feature>
<keyword evidence="3" id="KW-1185">Reference proteome</keyword>
<evidence type="ECO:0000313" key="3">
    <source>
        <dbReference type="Proteomes" id="UP000004793"/>
    </source>
</evidence>
<dbReference type="Proteomes" id="UP000004793">
    <property type="component" value="Chromosome"/>
</dbReference>
<proteinExistence type="predicted"/>
<protein>
    <recommendedName>
        <fullName evidence="1">Thiamin/hydroxymethyl pyrimidine-binding YkoF putative domain-containing protein</fullName>
    </recommendedName>
</protein>
<dbReference type="InterPro" id="IPR029756">
    <property type="entry name" value="MTH1187/YkoF-like"/>
</dbReference>
<dbReference type="SUPFAM" id="SSF89957">
    <property type="entry name" value="MTH1187/YkoF-like"/>
    <property type="match status" value="1"/>
</dbReference>
<evidence type="ECO:0000259" key="1">
    <source>
        <dbReference type="Pfam" id="PF07615"/>
    </source>
</evidence>